<evidence type="ECO:0000313" key="3">
    <source>
        <dbReference type="Proteomes" id="UP001279734"/>
    </source>
</evidence>
<proteinExistence type="predicted"/>
<keyword evidence="3" id="KW-1185">Reference proteome</keyword>
<name>A0AAD3SAU2_NEPGR</name>
<organism evidence="2 3">
    <name type="scientific">Nepenthes gracilis</name>
    <name type="common">Slender pitcher plant</name>
    <dbReference type="NCBI Taxonomy" id="150966"/>
    <lineage>
        <taxon>Eukaryota</taxon>
        <taxon>Viridiplantae</taxon>
        <taxon>Streptophyta</taxon>
        <taxon>Embryophyta</taxon>
        <taxon>Tracheophyta</taxon>
        <taxon>Spermatophyta</taxon>
        <taxon>Magnoliopsida</taxon>
        <taxon>eudicotyledons</taxon>
        <taxon>Gunneridae</taxon>
        <taxon>Pentapetalae</taxon>
        <taxon>Caryophyllales</taxon>
        <taxon>Nepenthaceae</taxon>
        <taxon>Nepenthes</taxon>
    </lineage>
</organism>
<comment type="caution">
    <text evidence="2">The sequence shown here is derived from an EMBL/GenBank/DDBJ whole genome shotgun (WGS) entry which is preliminary data.</text>
</comment>
<feature type="compositionally biased region" description="Basic and acidic residues" evidence="1">
    <location>
        <begin position="1"/>
        <end position="13"/>
    </location>
</feature>
<feature type="region of interest" description="Disordered" evidence="1">
    <location>
        <begin position="1"/>
        <end position="31"/>
    </location>
</feature>
<evidence type="ECO:0000313" key="2">
    <source>
        <dbReference type="EMBL" id="GMH07582.1"/>
    </source>
</evidence>
<dbReference type="Proteomes" id="UP001279734">
    <property type="component" value="Unassembled WGS sequence"/>
</dbReference>
<protein>
    <submittedName>
        <fullName evidence="2">Uncharacterized protein</fullName>
    </submittedName>
</protein>
<reference evidence="2" key="1">
    <citation type="submission" date="2023-05" db="EMBL/GenBank/DDBJ databases">
        <title>Nepenthes gracilis genome sequencing.</title>
        <authorList>
            <person name="Fukushima K."/>
        </authorList>
    </citation>
    <scope>NUCLEOTIDE SEQUENCE</scope>
    <source>
        <strain evidence="2">SING2019-196</strain>
    </source>
</reference>
<accession>A0AAD3SAU2</accession>
<evidence type="ECO:0000256" key="1">
    <source>
        <dbReference type="SAM" id="MobiDB-lite"/>
    </source>
</evidence>
<feature type="region of interest" description="Disordered" evidence="1">
    <location>
        <begin position="58"/>
        <end position="81"/>
    </location>
</feature>
<gene>
    <name evidence="2" type="ORF">Nepgr_009422</name>
</gene>
<dbReference type="AlphaFoldDB" id="A0AAD3SAU2"/>
<dbReference type="EMBL" id="BSYO01000007">
    <property type="protein sequence ID" value="GMH07582.1"/>
    <property type="molecule type" value="Genomic_DNA"/>
</dbReference>
<sequence length="81" mass="8605">MSHKDTSEGKRYESCNAVGNSLSHRGRSVSGDFKGISPLVDSTAHASFLVNATRTFTDGTMHINSSNGAKQMQGSDNNMVA</sequence>